<keyword evidence="9 13" id="KW-0472">Membrane</keyword>
<accession>A0A1H2JH87</accession>
<gene>
    <name evidence="13" type="primary">yidC</name>
    <name evidence="17" type="ORF">SAMN04487931_11266</name>
</gene>
<evidence type="ECO:0000256" key="6">
    <source>
        <dbReference type="ARBA" id="ARBA00022692"/>
    </source>
</evidence>
<dbReference type="GO" id="GO:0051205">
    <property type="term" value="P:protein insertion into membrane"/>
    <property type="evidence" value="ECO:0007669"/>
    <property type="project" value="TreeGrafter"/>
</dbReference>
<protein>
    <recommendedName>
        <fullName evidence="3 13">Membrane protein insertase YidC</fullName>
    </recommendedName>
    <alternativeName>
        <fullName evidence="12 13">Foldase YidC</fullName>
    </alternativeName>
    <alternativeName>
        <fullName evidence="11 13">Membrane integrase YidC</fullName>
    </alternativeName>
    <alternativeName>
        <fullName evidence="13">Membrane protein YidC</fullName>
    </alternativeName>
</protein>
<dbReference type="Pfam" id="PF14849">
    <property type="entry name" value="YidC_periplas"/>
    <property type="match status" value="1"/>
</dbReference>
<proteinExistence type="inferred from homology"/>
<dbReference type="PANTHER" id="PTHR12428">
    <property type="entry name" value="OXA1"/>
    <property type="match status" value="1"/>
</dbReference>
<keyword evidence="10 13" id="KW-0143">Chaperone</keyword>
<evidence type="ECO:0000313" key="18">
    <source>
        <dbReference type="Proteomes" id="UP000199608"/>
    </source>
</evidence>
<dbReference type="InterPro" id="IPR028053">
    <property type="entry name" value="Membr_insert_YidC_N"/>
</dbReference>
<dbReference type="PRINTS" id="PR01900">
    <property type="entry name" value="YIDCPROTEIN"/>
</dbReference>
<evidence type="ECO:0000256" key="11">
    <source>
        <dbReference type="ARBA" id="ARBA00033245"/>
    </source>
</evidence>
<dbReference type="InterPro" id="IPR028055">
    <property type="entry name" value="YidC/Oxa/ALB_C"/>
</dbReference>
<dbReference type="Gene3D" id="2.70.98.90">
    <property type="match status" value="1"/>
</dbReference>
<feature type="domain" description="Membrane insertase YidC/Oxa/ALB C-terminal" evidence="15">
    <location>
        <begin position="363"/>
        <end position="557"/>
    </location>
</feature>
<evidence type="ECO:0000256" key="5">
    <source>
        <dbReference type="ARBA" id="ARBA00022475"/>
    </source>
</evidence>
<dbReference type="GO" id="GO:0015031">
    <property type="term" value="P:protein transport"/>
    <property type="evidence" value="ECO:0007669"/>
    <property type="project" value="UniProtKB-KW"/>
</dbReference>
<feature type="transmembrane region" description="Helical" evidence="13">
    <location>
        <begin position="7"/>
        <end position="26"/>
    </location>
</feature>
<keyword evidence="8 13" id="KW-1133">Transmembrane helix</keyword>
<dbReference type="InterPro" id="IPR047196">
    <property type="entry name" value="YidC_ALB_C"/>
</dbReference>
<reference evidence="18" key="1">
    <citation type="submission" date="2016-10" db="EMBL/GenBank/DDBJ databases">
        <authorList>
            <person name="Varghese N."/>
            <person name="Submissions S."/>
        </authorList>
    </citation>
    <scope>NUCLEOTIDE SEQUENCE [LARGE SCALE GENOMIC DNA]</scope>
    <source>
        <strain evidence="18">DSM 3384</strain>
    </source>
</reference>
<feature type="transmembrane region" description="Helical" evidence="13">
    <location>
        <begin position="363"/>
        <end position="382"/>
    </location>
</feature>
<evidence type="ECO:0000256" key="9">
    <source>
        <dbReference type="ARBA" id="ARBA00023136"/>
    </source>
</evidence>
<dbReference type="Proteomes" id="UP000199608">
    <property type="component" value="Unassembled WGS sequence"/>
</dbReference>
<comment type="function">
    <text evidence="13">Required for the insertion and/or proper folding and/or complex formation of integral membrane proteins into the membrane. Involved in integration of membrane proteins that insert both dependently and independently of the Sec translocase complex, as well as at least some lipoproteins. Aids folding of multispanning membrane proteins.</text>
</comment>
<feature type="compositionally biased region" description="Polar residues" evidence="14">
    <location>
        <begin position="38"/>
        <end position="55"/>
    </location>
</feature>
<dbReference type="CDD" id="cd20070">
    <property type="entry name" value="5TM_YidC_Alb3"/>
    <property type="match status" value="1"/>
</dbReference>
<evidence type="ECO:0000256" key="10">
    <source>
        <dbReference type="ARBA" id="ARBA00023186"/>
    </source>
</evidence>
<evidence type="ECO:0000256" key="1">
    <source>
        <dbReference type="ARBA" id="ARBA00004429"/>
    </source>
</evidence>
<keyword evidence="6 13" id="KW-0812">Transmembrane</keyword>
<evidence type="ECO:0000256" key="2">
    <source>
        <dbReference type="ARBA" id="ARBA00010527"/>
    </source>
</evidence>
<dbReference type="PRINTS" id="PR00701">
    <property type="entry name" value="60KDINNERMP"/>
</dbReference>
<dbReference type="CDD" id="cd19961">
    <property type="entry name" value="EcYidC-like_peri"/>
    <property type="match status" value="1"/>
</dbReference>
<evidence type="ECO:0000259" key="15">
    <source>
        <dbReference type="Pfam" id="PF02096"/>
    </source>
</evidence>
<name>A0A1H2JH87_9BACT</name>
<organism evidence="17 18">
    <name type="scientific">Desulfobacula phenolica</name>
    <dbReference type="NCBI Taxonomy" id="90732"/>
    <lineage>
        <taxon>Bacteria</taxon>
        <taxon>Pseudomonadati</taxon>
        <taxon>Thermodesulfobacteriota</taxon>
        <taxon>Desulfobacteria</taxon>
        <taxon>Desulfobacterales</taxon>
        <taxon>Desulfobacteraceae</taxon>
        <taxon>Desulfobacula</taxon>
    </lineage>
</organism>
<dbReference type="EMBL" id="FNLL01000012">
    <property type="protein sequence ID" value="SDU55498.1"/>
    <property type="molecule type" value="Genomic_DNA"/>
</dbReference>
<keyword evidence="5 13" id="KW-1003">Cell membrane</keyword>
<keyword evidence="18" id="KW-1185">Reference proteome</keyword>
<evidence type="ECO:0000256" key="12">
    <source>
        <dbReference type="ARBA" id="ARBA00033342"/>
    </source>
</evidence>
<sequence length="560" mass="63957">MDEQKRLLLAVVLSVVVLIGYQMFFVTSPDPDSLPRDVQTQNADQPKVQETTPNVSDYRAGTGELSQPVYRPEKKYRTIFVSTPLYNIAISEHGAAVKSFELKNYKETNKKDSPLKQLVPEQLSSGTLLLDLEGQSIPGLKDAVYTAKTDATETSVSQGKKTIEFTFRTDRGMVVKKIFTFNADSYMIDCDIVFQNGSDMPLNDSLVINTPGIFNEEVKKRSRFAFEGPVVFVDDVYTDIDVDDIEEKNTYSGKIDWSGYMERYFMTVIMPKTIDNSPMNDTKFLLSYANERVAANFIQKMDRLDPGKQANYSFSLYMGPKSQQVLSQYDTSLKNAINFGFFNVIAKPLLITMNMIHKVIPNYGVAIILLTVLIKLIFWPLGTKSYKSMNEMKKVQPLMMEIREKYKNDKQRMNQEVMGLYKTYKVNPASGCLPLLVQMPIFFALYRMLYQAIELRHAPFIGWISDLSAPDRLFDFNFAIPMMQEPYGIPMLTLLMGASFLLQQKMTPTAGDPMQAKMMMLMPIFMTVLFINFPAGLVLYMFVNNIISMGQQYYIQKKFL</sequence>
<evidence type="ECO:0000256" key="7">
    <source>
        <dbReference type="ARBA" id="ARBA00022927"/>
    </source>
</evidence>
<feature type="transmembrane region" description="Helical" evidence="13">
    <location>
        <begin position="487"/>
        <end position="504"/>
    </location>
</feature>
<keyword evidence="4 13" id="KW-0813">Transport</keyword>
<evidence type="ECO:0000259" key="16">
    <source>
        <dbReference type="Pfam" id="PF14849"/>
    </source>
</evidence>
<dbReference type="HAMAP" id="MF_01810">
    <property type="entry name" value="YidC_type1"/>
    <property type="match status" value="1"/>
</dbReference>
<dbReference type="GO" id="GO:0032977">
    <property type="term" value="F:membrane insertase activity"/>
    <property type="evidence" value="ECO:0007669"/>
    <property type="project" value="InterPro"/>
</dbReference>
<dbReference type="NCBIfam" id="TIGR03592">
    <property type="entry name" value="yidC_oxa1_cterm"/>
    <property type="match status" value="1"/>
</dbReference>
<evidence type="ECO:0000313" key="17">
    <source>
        <dbReference type="EMBL" id="SDU55498.1"/>
    </source>
</evidence>
<dbReference type="InterPro" id="IPR001708">
    <property type="entry name" value="YidC/ALB3/OXA1/COX18"/>
</dbReference>
<dbReference type="PANTHER" id="PTHR12428:SF65">
    <property type="entry name" value="CYTOCHROME C OXIDASE ASSEMBLY PROTEIN COX18, MITOCHONDRIAL"/>
    <property type="match status" value="1"/>
</dbReference>
<dbReference type="InterPro" id="IPR038221">
    <property type="entry name" value="YidC_periplasmic_sf"/>
</dbReference>
<comment type="similarity">
    <text evidence="2 13">Belongs to the OXA1/ALB3/YidC family. Type 1 subfamily.</text>
</comment>
<dbReference type="Pfam" id="PF02096">
    <property type="entry name" value="60KD_IMP"/>
    <property type="match status" value="1"/>
</dbReference>
<keyword evidence="7 13" id="KW-0653">Protein transport</keyword>
<dbReference type="NCBIfam" id="NF002353">
    <property type="entry name" value="PRK01318.1-4"/>
    <property type="match status" value="1"/>
</dbReference>
<dbReference type="AlphaFoldDB" id="A0A1H2JH87"/>
<evidence type="ECO:0000256" key="4">
    <source>
        <dbReference type="ARBA" id="ARBA00022448"/>
    </source>
</evidence>
<evidence type="ECO:0000256" key="8">
    <source>
        <dbReference type="ARBA" id="ARBA00022989"/>
    </source>
</evidence>
<feature type="transmembrane region" description="Helical" evidence="13">
    <location>
        <begin position="428"/>
        <end position="446"/>
    </location>
</feature>
<dbReference type="InterPro" id="IPR019998">
    <property type="entry name" value="Membr_insert_YidC"/>
</dbReference>
<feature type="transmembrane region" description="Helical" evidence="13">
    <location>
        <begin position="524"/>
        <end position="543"/>
    </location>
</feature>
<feature type="domain" description="Membrane insertase YidC N-terminal" evidence="16">
    <location>
        <begin position="79"/>
        <end position="350"/>
    </location>
</feature>
<comment type="subunit">
    <text evidence="13">Interacts with the Sec translocase complex via SecD. Specifically interacts with transmembrane segments of nascent integral membrane proteins during membrane integration.</text>
</comment>
<feature type="region of interest" description="Disordered" evidence="14">
    <location>
        <begin position="32"/>
        <end position="62"/>
    </location>
</feature>
<evidence type="ECO:0000256" key="3">
    <source>
        <dbReference type="ARBA" id="ARBA00015325"/>
    </source>
</evidence>
<dbReference type="RefSeq" id="WP_092237100.1">
    <property type="nucleotide sequence ID" value="NZ_FNLL01000012.1"/>
</dbReference>
<comment type="subcellular location">
    <subcellularLocation>
        <location evidence="1">Cell inner membrane</location>
        <topology evidence="1">Multi-pass membrane protein</topology>
    </subcellularLocation>
    <subcellularLocation>
        <location evidence="13">Cell membrane</location>
        <topology evidence="13">Multi-pass membrane protein</topology>
    </subcellularLocation>
</comment>
<dbReference type="NCBIfam" id="TIGR03593">
    <property type="entry name" value="yidC_nterm"/>
    <property type="match status" value="1"/>
</dbReference>
<evidence type="ECO:0000256" key="14">
    <source>
        <dbReference type="SAM" id="MobiDB-lite"/>
    </source>
</evidence>
<evidence type="ECO:0000256" key="13">
    <source>
        <dbReference type="HAMAP-Rule" id="MF_01810"/>
    </source>
</evidence>
<dbReference type="GO" id="GO:0005886">
    <property type="term" value="C:plasma membrane"/>
    <property type="evidence" value="ECO:0007669"/>
    <property type="project" value="UniProtKB-SubCell"/>
</dbReference>